<dbReference type="Pfam" id="PF14030">
    <property type="entry name" value="DUF4245"/>
    <property type="match status" value="1"/>
</dbReference>
<dbReference type="eggNOG" id="ENOG50330AZ">
    <property type="taxonomic scope" value="Bacteria"/>
</dbReference>
<evidence type="ECO:0008006" key="4">
    <source>
        <dbReference type="Google" id="ProtNLM"/>
    </source>
</evidence>
<keyword evidence="1" id="KW-0472">Membrane</keyword>
<accession>F6EQ22</accession>
<reference evidence="2 3" key="1">
    <citation type="journal article" date="2011" name="J. Bacteriol.">
        <title>Complete genome sequence of Amycolicicoccus subflavus DQS3-9A1T, an actinomycete isolated from crude oil-polluted soil.</title>
        <authorList>
            <person name="Cai M."/>
            <person name="Chen W.M."/>
            <person name="Nie Y."/>
            <person name="Chi C.Q."/>
            <person name="Wang Y.N."/>
            <person name="Tang Y.Q."/>
            <person name="Li G.Y."/>
            <person name="Wu X.L."/>
        </authorList>
    </citation>
    <scope>NUCLEOTIDE SEQUENCE [LARGE SCALE GENOMIC DNA]</scope>
    <source>
        <strain evidence="3">DSM 45089 / DQS3-9A1</strain>
    </source>
</reference>
<evidence type="ECO:0000313" key="3">
    <source>
        <dbReference type="Proteomes" id="UP000009235"/>
    </source>
</evidence>
<gene>
    <name evidence="2" type="ordered locus">AS9A_3402</name>
</gene>
<evidence type="ECO:0000256" key="1">
    <source>
        <dbReference type="SAM" id="Phobius"/>
    </source>
</evidence>
<keyword evidence="1" id="KW-0812">Transmembrane</keyword>
<dbReference type="AlphaFoldDB" id="F6EQ22"/>
<feature type="transmembrane region" description="Helical" evidence="1">
    <location>
        <begin position="61"/>
        <end position="80"/>
    </location>
</feature>
<dbReference type="STRING" id="443218.AS9A_3402"/>
<keyword evidence="1" id="KW-1133">Transmembrane helix</keyword>
<dbReference type="HOGENOM" id="CLU_095244_0_1_11"/>
<name>F6EQ22_HOYSD</name>
<dbReference type="EMBL" id="CP002786">
    <property type="protein sequence ID" value="AEF41843.1"/>
    <property type="molecule type" value="Genomic_DNA"/>
</dbReference>
<sequence length="234" mass="25283">MASRTAQVIVAESGPQMSTRSLEFPISVFAIGRRSGVRQFFVILVRVPADKPRILQDNRDMLFTMLPLVVIILLLAAVAGQCSFNPGGPEPGPPPQFNAELALEYDATVVDFPIRVPDVSDEWTANSGMRGESEDGGPGIVTWVGYVTDDSLYLRYSQADMSEEELVGYHTGDPAAPEGSDAVGGTDWRIYRAANGEPIWVTDLGDVRIGMTGSATRAQFTDMASKILEAEPLS</sequence>
<dbReference type="KEGG" id="asd:AS9A_3402"/>
<organism evidence="2 3">
    <name type="scientific">Hoyosella subflava (strain DSM 45089 / JCM 17490 / NBRC 109087 / DQS3-9A1)</name>
    <name type="common">Amycolicicoccus subflavus</name>
    <dbReference type="NCBI Taxonomy" id="443218"/>
    <lineage>
        <taxon>Bacteria</taxon>
        <taxon>Bacillati</taxon>
        <taxon>Actinomycetota</taxon>
        <taxon>Actinomycetes</taxon>
        <taxon>Mycobacteriales</taxon>
        <taxon>Hoyosellaceae</taxon>
        <taxon>Hoyosella</taxon>
    </lineage>
</organism>
<dbReference type="InterPro" id="IPR025339">
    <property type="entry name" value="DUF4245"/>
</dbReference>
<keyword evidence="3" id="KW-1185">Reference proteome</keyword>
<protein>
    <recommendedName>
        <fullName evidence="4">DUF4245 domain-containing protein</fullName>
    </recommendedName>
</protein>
<evidence type="ECO:0000313" key="2">
    <source>
        <dbReference type="EMBL" id="AEF41843.1"/>
    </source>
</evidence>
<proteinExistence type="predicted"/>
<dbReference type="Proteomes" id="UP000009235">
    <property type="component" value="Chromosome"/>
</dbReference>